<keyword evidence="6" id="KW-0732">Signal</keyword>
<organism evidence="8 9">
    <name type="scientific">Streptomyces triticirhizae</name>
    <dbReference type="NCBI Taxonomy" id="2483353"/>
    <lineage>
        <taxon>Bacteria</taxon>
        <taxon>Bacillati</taxon>
        <taxon>Actinomycetota</taxon>
        <taxon>Actinomycetes</taxon>
        <taxon>Kitasatosporales</taxon>
        <taxon>Streptomycetaceae</taxon>
        <taxon>Streptomyces</taxon>
    </lineage>
</organism>
<keyword evidence="5" id="KW-0676">Redox-active center</keyword>
<comment type="subcellular location">
    <subcellularLocation>
        <location evidence="1">Cell envelope</location>
    </subcellularLocation>
</comment>
<keyword evidence="3" id="KW-0735">Signal-anchor</keyword>
<evidence type="ECO:0000256" key="1">
    <source>
        <dbReference type="ARBA" id="ARBA00004196"/>
    </source>
</evidence>
<feature type="signal peptide" evidence="6">
    <location>
        <begin position="1"/>
        <end position="27"/>
    </location>
</feature>
<protein>
    <submittedName>
        <fullName evidence="8">TlpA family protein disulfide reductase</fullName>
    </submittedName>
</protein>
<dbReference type="Gene3D" id="3.40.30.10">
    <property type="entry name" value="Glutaredoxin"/>
    <property type="match status" value="1"/>
</dbReference>
<evidence type="ECO:0000259" key="7">
    <source>
        <dbReference type="PROSITE" id="PS51352"/>
    </source>
</evidence>
<gene>
    <name evidence="8" type="ORF">EBN88_22345</name>
</gene>
<dbReference type="AlphaFoldDB" id="A0A3M2LHT6"/>
<dbReference type="PROSITE" id="PS51257">
    <property type="entry name" value="PROKAR_LIPOPROTEIN"/>
    <property type="match status" value="1"/>
</dbReference>
<reference evidence="8 9" key="1">
    <citation type="submission" date="2018-10" db="EMBL/GenBank/DDBJ databases">
        <title>Isolation, diversity and antifungal activity of actinobacteria from wheat.</title>
        <authorList>
            <person name="Han C."/>
        </authorList>
    </citation>
    <scope>NUCLEOTIDE SEQUENCE [LARGE SCALE GENOMIC DNA]</scope>
    <source>
        <strain evidence="8 9">NEAU-YY642</strain>
    </source>
</reference>
<dbReference type="InterPro" id="IPR050553">
    <property type="entry name" value="Thioredoxin_ResA/DsbE_sf"/>
</dbReference>
<keyword evidence="9" id="KW-1185">Reference proteome</keyword>
<dbReference type="PROSITE" id="PS51352">
    <property type="entry name" value="THIOREDOXIN_2"/>
    <property type="match status" value="1"/>
</dbReference>
<keyword evidence="4" id="KW-1015">Disulfide bond</keyword>
<name>A0A3M2LHT6_9ACTN</name>
<dbReference type="RefSeq" id="WP_122185704.1">
    <property type="nucleotide sequence ID" value="NZ_RFFJ01000155.1"/>
</dbReference>
<keyword evidence="3" id="KW-0812">Transmembrane</keyword>
<dbReference type="InterPro" id="IPR000866">
    <property type="entry name" value="AhpC/TSA"/>
</dbReference>
<evidence type="ECO:0000313" key="8">
    <source>
        <dbReference type="EMBL" id="RMI36103.1"/>
    </source>
</evidence>
<dbReference type="CDD" id="cd02966">
    <property type="entry name" value="TlpA_like_family"/>
    <property type="match status" value="1"/>
</dbReference>
<dbReference type="InterPro" id="IPR013766">
    <property type="entry name" value="Thioredoxin_domain"/>
</dbReference>
<dbReference type="GO" id="GO:0030313">
    <property type="term" value="C:cell envelope"/>
    <property type="evidence" value="ECO:0007669"/>
    <property type="project" value="UniProtKB-SubCell"/>
</dbReference>
<dbReference type="GO" id="GO:0017004">
    <property type="term" value="P:cytochrome complex assembly"/>
    <property type="evidence" value="ECO:0007669"/>
    <property type="project" value="UniProtKB-KW"/>
</dbReference>
<comment type="caution">
    <text evidence="8">The sequence shown here is derived from an EMBL/GenBank/DDBJ whole genome shotgun (WGS) entry which is preliminary data.</text>
</comment>
<proteinExistence type="predicted"/>
<dbReference type="InterPro" id="IPR036249">
    <property type="entry name" value="Thioredoxin-like_sf"/>
</dbReference>
<dbReference type="PANTHER" id="PTHR42852">
    <property type="entry name" value="THIOL:DISULFIDE INTERCHANGE PROTEIN DSBE"/>
    <property type="match status" value="1"/>
</dbReference>
<dbReference type="GO" id="GO:0016209">
    <property type="term" value="F:antioxidant activity"/>
    <property type="evidence" value="ECO:0007669"/>
    <property type="project" value="InterPro"/>
</dbReference>
<dbReference type="EMBL" id="RFFJ01000155">
    <property type="protein sequence ID" value="RMI36103.1"/>
    <property type="molecule type" value="Genomic_DNA"/>
</dbReference>
<keyword evidence="2" id="KW-0201">Cytochrome c-type biogenesis</keyword>
<accession>A0A3M2LHT6</accession>
<dbReference type="Proteomes" id="UP000278673">
    <property type="component" value="Unassembled WGS sequence"/>
</dbReference>
<dbReference type="Pfam" id="PF00578">
    <property type="entry name" value="AhpC-TSA"/>
    <property type="match status" value="1"/>
</dbReference>
<dbReference type="GO" id="GO:0016491">
    <property type="term" value="F:oxidoreductase activity"/>
    <property type="evidence" value="ECO:0007669"/>
    <property type="project" value="InterPro"/>
</dbReference>
<evidence type="ECO:0000256" key="4">
    <source>
        <dbReference type="ARBA" id="ARBA00023157"/>
    </source>
</evidence>
<sequence>MIQFRVVKGAVAVAGLLALTACSGDQAGPSGGDSNIVQGNGQITVVEPADRQPVPELSGETVDGEPLSLADYEGDVLVLNFWGAWCAPCIAEADNLVTVAEETADRGVQFVGINTRDPSVENARAFEERHEVPYPSLYDPDGRMLLEFPKGSLNPQAIPSTLIVDREGRIAVRLLKPLTEDELRDALEPVIAEG</sequence>
<evidence type="ECO:0000256" key="2">
    <source>
        <dbReference type="ARBA" id="ARBA00022748"/>
    </source>
</evidence>
<dbReference type="SUPFAM" id="SSF52833">
    <property type="entry name" value="Thioredoxin-like"/>
    <property type="match status" value="1"/>
</dbReference>
<evidence type="ECO:0000313" key="9">
    <source>
        <dbReference type="Proteomes" id="UP000278673"/>
    </source>
</evidence>
<evidence type="ECO:0000256" key="3">
    <source>
        <dbReference type="ARBA" id="ARBA00022968"/>
    </source>
</evidence>
<dbReference type="PANTHER" id="PTHR42852:SF6">
    <property type="entry name" value="THIOL:DISULFIDE INTERCHANGE PROTEIN DSBE"/>
    <property type="match status" value="1"/>
</dbReference>
<evidence type="ECO:0000256" key="5">
    <source>
        <dbReference type="ARBA" id="ARBA00023284"/>
    </source>
</evidence>
<feature type="domain" description="Thioredoxin" evidence="7">
    <location>
        <begin position="48"/>
        <end position="192"/>
    </location>
</feature>
<feature type="chain" id="PRO_5017953962" evidence="6">
    <location>
        <begin position="28"/>
        <end position="194"/>
    </location>
</feature>
<evidence type="ECO:0000256" key="6">
    <source>
        <dbReference type="SAM" id="SignalP"/>
    </source>
</evidence>